<protein>
    <submittedName>
        <fullName evidence="1">Uncharacterized protein</fullName>
    </submittedName>
</protein>
<dbReference type="AlphaFoldDB" id="A0A0N9VW35"/>
<dbReference type="Proteomes" id="UP000064939">
    <property type="component" value="Chromosome"/>
</dbReference>
<sequence>MQAMMSTDDVVLLQDQNHSSDQHHSPLKHEVSHAEKVICPHEDQPVHCQMMSDHANTAHQLCQDCAIYHCQNLFSFIDIYAPLHIASIAGGEFLKVLNSSYLIQFSLGYSQDLLRPPQV</sequence>
<organism evidence="1 2">
    <name type="scientific">Acinetobacter equi</name>
    <dbReference type="NCBI Taxonomy" id="1324350"/>
    <lineage>
        <taxon>Bacteria</taxon>
        <taxon>Pseudomonadati</taxon>
        <taxon>Pseudomonadota</taxon>
        <taxon>Gammaproteobacteria</taxon>
        <taxon>Moraxellales</taxon>
        <taxon>Moraxellaceae</taxon>
        <taxon>Acinetobacter</taxon>
    </lineage>
</organism>
<evidence type="ECO:0000313" key="1">
    <source>
        <dbReference type="EMBL" id="ALH94248.1"/>
    </source>
</evidence>
<dbReference type="KEGG" id="aei:AOY20_01090"/>
<dbReference type="STRING" id="1324350.AOY20_01090"/>
<dbReference type="EMBL" id="CP012808">
    <property type="protein sequence ID" value="ALH94248.1"/>
    <property type="molecule type" value="Genomic_DNA"/>
</dbReference>
<keyword evidence="2" id="KW-1185">Reference proteome</keyword>
<reference evidence="1 2" key="1">
    <citation type="journal article" date="2015" name="Int. J. Syst. Evol. Microbiol.">
        <title>Acinetobacter equi sp. nov. isolated from horse faeces.</title>
        <authorList>
            <person name="Poppel M.T."/>
            <person name="Skiebe E."/>
            <person name="Laue M."/>
            <person name="Bergmann H."/>
            <person name="Ebersberger I."/>
            <person name="Garn T."/>
            <person name="Fruth A."/>
            <person name="Baumgardt S."/>
            <person name="Busse H.J."/>
            <person name="Wilharm G."/>
        </authorList>
    </citation>
    <scope>NUCLEOTIDE SEQUENCE [LARGE SCALE GENOMIC DNA]</scope>
    <source>
        <strain evidence="1 2">114</strain>
    </source>
</reference>
<evidence type="ECO:0000313" key="2">
    <source>
        <dbReference type="Proteomes" id="UP000064939"/>
    </source>
</evidence>
<accession>A0A0N9VW35</accession>
<name>A0A0N9VW35_9GAMM</name>
<gene>
    <name evidence="1" type="ORF">AOY20_01090</name>
</gene>
<proteinExistence type="predicted"/>